<evidence type="ECO:0000259" key="2">
    <source>
        <dbReference type="Pfam" id="PF18138"/>
    </source>
</evidence>
<evidence type="ECO:0000256" key="1">
    <source>
        <dbReference type="SAM" id="MobiDB-lite"/>
    </source>
</evidence>
<protein>
    <recommendedName>
        <fullName evidence="2">Bacterial HORMA domain-containing protein</fullName>
    </recommendedName>
</protein>
<accession>A0ABQ1GC26</accession>
<organism evidence="3 4">
    <name type="scientific">Dyella nitratireducens</name>
    <dbReference type="NCBI Taxonomy" id="1849580"/>
    <lineage>
        <taxon>Bacteria</taxon>
        <taxon>Pseudomonadati</taxon>
        <taxon>Pseudomonadota</taxon>
        <taxon>Gammaproteobacteria</taxon>
        <taxon>Lysobacterales</taxon>
        <taxon>Rhodanobacteraceae</taxon>
        <taxon>Dyella</taxon>
    </lineage>
</organism>
<evidence type="ECO:0000313" key="3">
    <source>
        <dbReference type="EMBL" id="GGA40792.1"/>
    </source>
</evidence>
<feature type="domain" description="Bacterial HORMA" evidence="2">
    <location>
        <begin position="4"/>
        <end position="169"/>
    </location>
</feature>
<proteinExistence type="predicted"/>
<sequence length="172" mass="19369">MTSSYTLTETAAFTITHARQIASKIATDLKRMQRFYGYPSDEHIQAYEEEATLLIKNGYLKKVSYGFQRDREWIEPSLHYTANDLASLLTTNDDPGGIRPNADISGATFRSFLEHSRSWLDLSPSERAAFDISLPFNRTDGPQPTINGYLDPDRTYSAGGKSLSRSSVRSFE</sequence>
<dbReference type="EMBL" id="BMJA01000002">
    <property type="protein sequence ID" value="GGA40792.1"/>
    <property type="molecule type" value="Genomic_DNA"/>
</dbReference>
<feature type="region of interest" description="Disordered" evidence="1">
    <location>
        <begin position="141"/>
        <end position="172"/>
    </location>
</feature>
<dbReference type="Pfam" id="PF18138">
    <property type="entry name" value="bacHORMA_1"/>
    <property type="match status" value="1"/>
</dbReference>
<name>A0ABQ1GC26_9GAMM</name>
<dbReference type="Proteomes" id="UP000620046">
    <property type="component" value="Unassembled WGS sequence"/>
</dbReference>
<evidence type="ECO:0000313" key="4">
    <source>
        <dbReference type="Proteomes" id="UP000620046"/>
    </source>
</evidence>
<feature type="compositionally biased region" description="Polar residues" evidence="1">
    <location>
        <begin position="163"/>
        <end position="172"/>
    </location>
</feature>
<reference evidence="4" key="1">
    <citation type="journal article" date="2019" name="Int. J. Syst. Evol. Microbiol.">
        <title>The Global Catalogue of Microorganisms (GCM) 10K type strain sequencing project: providing services to taxonomists for standard genome sequencing and annotation.</title>
        <authorList>
            <consortium name="The Broad Institute Genomics Platform"/>
            <consortium name="The Broad Institute Genome Sequencing Center for Infectious Disease"/>
            <person name="Wu L."/>
            <person name="Ma J."/>
        </authorList>
    </citation>
    <scope>NUCLEOTIDE SEQUENCE [LARGE SCALE GENOMIC DNA]</scope>
    <source>
        <strain evidence="4">CGMCC 1.15439</strain>
    </source>
</reference>
<dbReference type="RefSeq" id="WP_188795492.1">
    <property type="nucleotide sequence ID" value="NZ_BMJA01000002.1"/>
</dbReference>
<keyword evidence="4" id="KW-1185">Reference proteome</keyword>
<gene>
    <name evidence="3" type="ORF">GCM10010981_32510</name>
</gene>
<comment type="caution">
    <text evidence="3">The sequence shown here is derived from an EMBL/GenBank/DDBJ whole genome shotgun (WGS) entry which is preliminary data.</text>
</comment>
<dbReference type="InterPro" id="IPR041162">
    <property type="entry name" value="Bact_HORMA_1"/>
</dbReference>